<comment type="caution">
    <text evidence="2">The sequence shown here is derived from an EMBL/GenBank/DDBJ whole genome shotgun (WGS) entry which is preliminary data.</text>
</comment>
<evidence type="ECO:0000256" key="1">
    <source>
        <dbReference type="SAM" id="MobiDB-lite"/>
    </source>
</evidence>
<keyword evidence="3" id="KW-1185">Reference proteome</keyword>
<accession>A0A448WFT0</accession>
<evidence type="ECO:0000313" key="2">
    <source>
        <dbReference type="EMBL" id="VEL10617.1"/>
    </source>
</evidence>
<feature type="region of interest" description="Disordered" evidence="1">
    <location>
        <begin position="1"/>
        <end position="45"/>
    </location>
</feature>
<protein>
    <submittedName>
        <fullName evidence="2">Uncharacterized protein</fullName>
    </submittedName>
</protein>
<reference evidence="2" key="1">
    <citation type="submission" date="2018-11" db="EMBL/GenBank/DDBJ databases">
        <authorList>
            <consortium name="Pathogen Informatics"/>
        </authorList>
    </citation>
    <scope>NUCLEOTIDE SEQUENCE</scope>
</reference>
<dbReference type="Proteomes" id="UP000784294">
    <property type="component" value="Unassembled WGS sequence"/>
</dbReference>
<evidence type="ECO:0000313" key="3">
    <source>
        <dbReference type="Proteomes" id="UP000784294"/>
    </source>
</evidence>
<organism evidence="2 3">
    <name type="scientific">Protopolystoma xenopodis</name>
    <dbReference type="NCBI Taxonomy" id="117903"/>
    <lineage>
        <taxon>Eukaryota</taxon>
        <taxon>Metazoa</taxon>
        <taxon>Spiralia</taxon>
        <taxon>Lophotrochozoa</taxon>
        <taxon>Platyhelminthes</taxon>
        <taxon>Monogenea</taxon>
        <taxon>Polyopisthocotylea</taxon>
        <taxon>Polystomatidea</taxon>
        <taxon>Polystomatidae</taxon>
        <taxon>Protopolystoma</taxon>
    </lineage>
</organism>
<feature type="region of interest" description="Disordered" evidence="1">
    <location>
        <begin position="101"/>
        <end position="128"/>
    </location>
</feature>
<dbReference type="OrthoDB" id="425925at2759"/>
<feature type="compositionally biased region" description="Polar residues" evidence="1">
    <location>
        <begin position="22"/>
        <end position="45"/>
    </location>
</feature>
<name>A0A448WFT0_9PLAT</name>
<feature type="non-terminal residue" evidence="2">
    <location>
        <position position="1"/>
    </location>
</feature>
<gene>
    <name evidence="2" type="ORF">PXEA_LOCUS4057</name>
</gene>
<dbReference type="EMBL" id="CAAALY010009504">
    <property type="protein sequence ID" value="VEL10617.1"/>
    <property type="molecule type" value="Genomic_DNA"/>
</dbReference>
<sequence length="128" mass="14640">DIIARLSEQVETERGEPEGQPEASNRQLTSLKKTTQELTSETKSCDKNSLTNVDVCLDFVSEDHAIPYPDEEFENYNNTSWEDLQSEVARLRGELAQWKQRAKAKHKKQSGSELESKNVELNKEIQTD</sequence>
<dbReference type="AlphaFoldDB" id="A0A448WFT0"/>
<feature type="compositionally biased region" description="Basic and acidic residues" evidence="1">
    <location>
        <begin position="114"/>
        <end position="128"/>
    </location>
</feature>
<proteinExistence type="predicted"/>